<sequence length="205" mass="23113">MARRFVPNTPLNRAFRVLIALSGSGLSTREPLSFSLFNSIVDVITPVLKCHLNASDDMETFWNGAKCILPSCVSVLRKLRAKNVSDKQIVKTFCNVLDIFAKVNTLLLPESIDLFPPNIYGWISAAEGLEYNVDRAIEDAIHAGTKEWLEHIIEGKFLCPNEDLAMENFHTWFMIGVTHWLDISVIKALNRIEKSIKLDKLVAVE</sequence>
<reference evidence="2" key="1">
    <citation type="submission" date="2015-01" db="EMBL/GenBank/DDBJ databases">
        <authorList>
            <person name="Aksoy S."/>
            <person name="Warren W."/>
            <person name="Wilson R.K."/>
        </authorList>
    </citation>
    <scope>NUCLEOTIDE SEQUENCE [LARGE SCALE GENOMIC DNA]</scope>
    <source>
        <strain evidence="2">IAEA</strain>
    </source>
</reference>
<dbReference type="AlphaFoldDB" id="A0A1B0BSP7"/>
<dbReference type="Gene3D" id="1.10.357.50">
    <property type="match status" value="1"/>
</dbReference>
<dbReference type="VEuPathDB" id="VectorBase:GPPI039369"/>
<organism evidence="1 2">
    <name type="scientific">Glossina palpalis gambiensis</name>
    <dbReference type="NCBI Taxonomy" id="67801"/>
    <lineage>
        <taxon>Eukaryota</taxon>
        <taxon>Metazoa</taxon>
        <taxon>Ecdysozoa</taxon>
        <taxon>Arthropoda</taxon>
        <taxon>Hexapoda</taxon>
        <taxon>Insecta</taxon>
        <taxon>Pterygota</taxon>
        <taxon>Neoptera</taxon>
        <taxon>Endopterygota</taxon>
        <taxon>Diptera</taxon>
        <taxon>Brachycera</taxon>
        <taxon>Muscomorpha</taxon>
        <taxon>Hippoboscoidea</taxon>
        <taxon>Glossinidae</taxon>
        <taxon>Glossina</taxon>
    </lineage>
</organism>
<accession>A0A1B0BSP7</accession>
<dbReference type="EnsemblMetazoa" id="GPPI039369-RA">
    <property type="protein sequence ID" value="GPPI039369-PA"/>
    <property type="gene ID" value="GPPI039369"/>
</dbReference>
<name>A0A1B0BSP7_9MUSC</name>
<evidence type="ECO:0000313" key="2">
    <source>
        <dbReference type="Proteomes" id="UP000092460"/>
    </source>
</evidence>
<protein>
    <submittedName>
        <fullName evidence="1">Uncharacterized protein</fullName>
    </submittedName>
</protein>
<keyword evidence="2" id="KW-1185">Reference proteome</keyword>
<evidence type="ECO:0000313" key="1">
    <source>
        <dbReference type="EnsemblMetazoa" id="GPPI039369-PA"/>
    </source>
</evidence>
<proteinExistence type="predicted"/>
<reference evidence="1" key="2">
    <citation type="submission" date="2020-05" db="UniProtKB">
        <authorList>
            <consortium name="EnsemblMetazoa"/>
        </authorList>
    </citation>
    <scope>IDENTIFICATION</scope>
    <source>
        <strain evidence="1">IAEA</strain>
    </source>
</reference>
<dbReference type="Proteomes" id="UP000092460">
    <property type="component" value="Unassembled WGS sequence"/>
</dbReference>
<dbReference type="EMBL" id="JXJN01019809">
    <property type="status" value="NOT_ANNOTATED_CDS"/>
    <property type="molecule type" value="Genomic_DNA"/>
</dbReference>